<evidence type="ECO:0000256" key="1">
    <source>
        <dbReference type="ARBA" id="ARBA00007198"/>
    </source>
</evidence>
<dbReference type="SUPFAM" id="SSF52833">
    <property type="entry name" value="Thioredoxin-like"/>
    <property type="match status" value="1"/>
</dbReference>
<dbReference type="InterPro" id="IPR036249">
    <property type="entry name" value="Thioredoxin-like_sf"/>
</dbReference>
<evidence type="ECO:0000256" key="2">
    <source>
        <dbReference type="ARBA" id="ARBA00023002"/>
    </source>
</evidence>
<dbReference type="GO" id="GO:0008794">
    <property type="term" value="F:arsenate reductase (glutaredoxin) activity"/>
    <property type="evidence" value="ECO:0007669"/>
    <property type="project" value="UniProtKB-EC"/>
</dbReference>
<dbReference type="PANTHER" id="PTHR30041">
    <property type="entry name" value="ARSENATE REDUCTASE"/>
    <property type="match status" value="1"/>
</dbReference>
<name>A0A518DYD3_9BACT</name>
<dbReference type="RefSeq" id="WP_145059780.1">
    <property type="nucleotide sequence ID" value="NZ_CP036433.1"/>
</dbReference>
<sequence length="115" mass="13255">MTDATIYHNPRCTKSRETLELLRSREIDVKVVEYLKTPPSREELQGLLKSLQLEPRQLIRKKDFQGLGLPPTEDPQALIELMVQHPRIIERPIVVVGNQARLGRPPENVLELLDE</sequence>
<evidence type="ECO:0000256" key="3">
    <source>
        <dbReference type="PROSITE-ProRule" id="PRU01282"/>
    </source>
</evidence>
<dbReference type="PANTHER" id="PTHR30041:SF4">
    <property type="entry name" value="ARSENATE REDUCTASE"/>
    <property type="match status" value="1"/>
</dbReference>
<proteinExistence type="inferred from homology"/>
<dbReference type="InterPro" id="IPR006659">
    <property type="entry name" value="Arsenate_reductase"/>
</dbReference>
<dbReference type="PROSITE" id="PS51353">
    <property type="entry name" value="ARSC"/>
    <property type="match status" value="1"/>
</dbReference>
<dbReference type="EC" id="1.20.4.1" evidence="4"/>
<organism evidence="4 5">
    <name type="scientific">Lignipirellula cremea</name>
    <dbReference type="NCBI Taxonomy" id="2528010"/>
    <lineage>
        <taxon>Bacteria</taxon>
        <taxon>Pseudomonadati</taxon>
        <taxon>Planctomycetota</taxon>
        <taxon>Planctomycetia</taxon>
        <taxon>Pirellulales</taxon>
        <taxon>Pirellulaceae</taxon>
        <taxon>Lignipirellula</taxon>
    </lineage>
</organism>
<gene>
    <name evidence="4" type="primary">arsC_2</name>
    <name evidence="4" type="ORF">Pla8534_46780</name>
</gene>
<dbReference type="Pfam" id="PF03960">
    <property type="entry name" value="ArsC"/>
    <property type="match status" value="1"/>
</dbReference>
<dbReference type="OrthoDB" id="9794155at2"/>
<reference evidence="4 5" key="1">
    <citation type="submission" date="2019-02" db="EMBL/GenBank/DDBJ databases">
        <title>Deep-cultivation of Planctomycetes and their phenomic and genomic characterization uncovers novel biology.</title>
        <authorList>
            <person name="Wiegand S."/>
            <person name="Jogler M."/>
            <person name="Boedeker C."/>
            <person name="Pinto D."/>
            <person name="Vollmers J."/>
            <person name="Rivas-Marin E."/>
            <person name="Kohn T."/>
            <person name="Peeters S.H."/>
            <person name="Heuer A."/>
            <person name="Rast P."/>
            <person name="Oberbeckmann S."/>
            <person name="Bunk B."/>
            <person name="Jeske O."/>
            <person name="Meyerdierks A."/>
            <person name="Storesund J.E."/>
            <person name="Kallscheuer N."/>
            <person name="Luecker S."/>
            <person name="Lage O.M."/>
            <person name="Pohl T."/>
            <person name="Merkel B.J."/>
            <person name="Hornburger P."/>
            <person name="Mueller R.-W."/>
            <person name="Bruemmer F."/>
            <person name="Labrenz M."/>
            <person name="Spormann A.M."/>
            <person name="Op den Camp H."/>
            <person name="Overmann J."/>
            <person name="Amann R."/>
            <person name="Jetten M.S.M."/>
            <person name="Mascher T."/>
            <person name="Medema M.H."/>
            <person name="Devos D.P."/>
            <person name="Kaster A.-K."/>
            <person name="Ovreas L."/>
            <person name="Rohde M."/>
            <person name="Galperin M.Y."/>
            <person name="Jogler C."/>
        </authorList>
    </citation>
    <scope>NUCLEOTIDE SEQUENCE [LARGE SCALE GENOMIC DNA]</scope>
    <source>
        <strain evidence="4 5">Pla85_3_4</strain>
    </source>
</reference>
<evidence type="ECO:0000313" key="4">
    <source>
        <dbReference type="EMBL" id="QDU96856.1"/>
    </source>
</evidence>
<dbReference type="Proteomes" id="UP000317648">
    <property type="component" value="Chromosome"/>
</dbReference>
<keyword evidence="5" id="KW-1185">Reference proteome</keyword>
<evidence type="ECO:0000313" key="5">
    <source>
        <dbReference type="Proteomes" id="UP000317648"/>
    </source>
</evidence>
<dbReference type="CDD" id="cd03034">
    <property type="entry name" value="ArsC_ArsC"/>
    <property type="match status" value="1"/>
</dbReference>
<protein>
    <submittedName>
        <fullName evidence="4">Arsenate reductase</fullName>
        <ecNumber evidence="4">1.20.4.1</ecNumber>
    </submittedName>
</protein>
<comment type="similarity">
    <text evidence="1 3">Belongs to the ArsC family.</text>
</comment>
<keyword evidence="2 4" id="KW-0560">Oxidoreductase</keyword>
<dbReference type="NCBIfam" id="TIGR00014">
    <property type="entry name" value="arsC"/>
    <property type="match status" value="1"/>
</dbReference>
<dbReference type="InterPro" id="IPR006660">
    <property type="entry name" value="Arsenate_reductase-like"/>
</dbReference>
<dbReference type="Gene3D" id="3.40.30.10">
    <property type="entry name" value="Glutaredoxin"/>
    <property type="match status" value="1"/>
</dbReference>
<dbReference type="EMBL" id="CP036433">
    <property type="protein sequence ID" value="QDU96856.1"/>
    <property type="molecule type" value="Genomic_DNA"/>
</dbReference>
<dbReference type="KEGG" id="lcre:Pla8534_46780"/>
<accession>A0A518DYD3</accession>
<dbReference type="AlphaFoldDB" id="A0A518DYD3"/>